<reference evidence="1 2" key="1">
    <citation type="submission" date="2012-11" db="EMBL/GenBank/DDBJ databases">
        <title>Whole genome sequence of Acidocella aminolytica 101 = DSM 11237.</title>
        <authorList>
            <person name="Azuma Y."/>
            <person name="Higashiura N."/>
            <person name="Hirakawa H."/>
            <person name="Matsushita K."/>
        </authorList>
    </citation>
    <scope>NUCLEOTIDE SEQUENCE [LARGE SCALE GENOMIC DNA]</scope>
    <source>
        <strain evidence="2">101 / DSM 11237</strain>
    </source>
</reference>
<organism evidence="1 2">
    <name type="scientific">Acidocella aminolytica 101 = DSM 11237</name>
    <dbReference type="NCBI Taxonomy" id="1120923"/>
    <lineage>
        <taxon>Bacteria</taxon>
        <taxon>Pseudomonadati</taxon>
        <taxon>Pseudomonadota</taxon>
        <taxon>Alphaproteobacteria</taxon>
        <taxon>Acetobacterales</taxon>
        <taxon>Acidocellaceae</taxon>
        <taxon>Acidocella</taxon>
    </lineage>
</organism>
<proteinExistence type="predicted"/>
<protein>
    <submittedName>
        <fullName evidence="1">Uncharacterized protein</fullName>
    </submittedName>
</protein>
<evidence type="ECO:0000313" key="1">
    <source>
        <dbReference type="EMBL" id="GAN80258.1"/>
    </source>
</evidence>
<comment type="caution">
    <text evidence="1">The sequence shown here is derived from an EMBL/GenBank/DDBJ whole genome shotgun (WGS) entry which is preliminary data.</text>
</comment>
<name>A0A0D6PGD0_9PROT</name>
<evidence type="ECO:0000313" key="2">
    <source>
        <dbReference type="Proteomes" id="UP000032668"/>
    </source>
</evidence>
<gene>
    <name evidence="1" type="ORF">Aam_041_025</name>
</gene>
<dbReference type="AlphaFoldDB" id="A0A0D6PGD0"/>
<sequence length="49" mass="5322">MAIVRPVNISATAWARRVGGTRAAASTVPMQKKAQWQISVTIRASIRKS</sequence>
<accession>A0A0D6PGD0</accession>
<dbReference type="Proteomes" id="UP000032668">
    <property type="component" value="Unassembled WGS sequence"/>
</dbReference>
<dbReference type="EMBL" id="BANC01000041">
    <property type="protein sequence ID" value="GAN80258.1"/>
    <property type="molecule type" value="Genomic_DNA"/>
</dbReference>
<keyword evidence="2" id="KW-1185">Reference proteome</keyword>